<dbReference type="InterPro" id="IPR017853">
    <property type="entry name" value="GH"/>
</dbReference>
<dbReference type="GO" id="GO:0005992">
    <property type="term" value="P:trehalose biosynthetic process"/>
    <property type="evidence" value="ECO:0007669"/>
    <property type="project" value="TreeGrafter"/>
</dbReference>
<feature type="domain" description="Glycosyl hydrolase family 13 catalytic" evidence="1">
    <location>
        <begin position="5"/>
        <end position="481"/>
    </location>
</feature>
<dbReference type="RefSeq" id="WP_045363447.1">
    <property type="nucleotide sequence ID" value="NZ_AP014648.1"/>
</dbReference>
<dbReference type="HOGENOM" id="CLU_005045_1_0_5"/>
<keyword evidence="2" id="KW-0413">Isomerase</keyword>
<dbReference type="SMART" id="SM00642">
    <property type="entry name" value="Aamy"/>
    <property type="match status" value="1"/>
</dbReference>
<evidence type="ECO:0000313" key="2">
    <source>
        <dbReference type="EMBL" id="BAQ15610.1"/>
    </source>
</evidence>
<dbReference type="GO" id="GO:0030980">
    <property type="term" value="P:alpha-glucan catabolic process"/>
    <property type="evidence" value="ECO:0007669"/>
    <property type="project" value="TreeGrafter"/>
</dbReference>
<dbReference type="Gene3D" id="3.20.20.80">
    <property type="entry name" value="Glycosidases"/>
    <property type="match status" value="1"/>
</dbReference>
<dbReference type="CDD" id="cd11336">
    <property type="entry name" value="AmyAc_MTSase"/>
    <property type="match status" value="1"/>
</dbReference>
<dbReference type="InterPro" id="IPR013797">
    <property type="entry name" value="Maltooligo_trehalose_synth_4"/>
</dbReference>
<dbReference type="STRING" id="1384459.GL4_0140"/>
<accession>A0A0A8JYD7</accession>
<dbReference type="KEGG" id="mcg:GL4_0140"/>
<protein>
    <submittedName>
        <fullName evidence="2">Malto-oligosyltrehalose synthase</fullName>
        <ecNumber evidence="2">5.4.99.15</ecNumber>
    </submittedName>
</protein>
<proteinExistence type="predicted"/>
<evidence type="ECO:0000313" key="3">
    <source>
        <dbReference type="Proteomes" id="UP000031643"/>
    </source>
</evidence>
<dbReference type="Gene3D" id="3.30.1590.10">
    <property type="entry name" value="Maltooligosyl trehalose synthase, domain 2"/>
    <property type="match status" value="1"/>
</dbReference>
<dbReference type="Gene3D" id="1.10.150.200">
    <property type="entry name" value="Maltooligosyl trehalose synthase, domain 3"/>
    <property type="match status" value="1"/>
</dbReference>
<dbReference type="InterPro" id="IPR012767">
    <property type="entry name" value="Trehalose_TreY"/>
</dbReference>
<dbReference type="NCBIfam" id="TIGR02401">
    <property type="entry name" value="trehalose_TreY"/>
    <property type="match status" value="1"/>
</dbReference>
<sequence length="901" mass="100548">MIIPTATYRLQFRNGMTFDRAAELAPYLARLGISHLYAAPIFKAEPGSTHGYDVVDNRVIDPDLGGDEGFDRMVEALRAEGIGIVLDFVPNHMSASTYNPYWRDVLEWGEASDCAQFFDIDWEAPKLLVPALGSSYGEALEAGQFRLSFDPRDGGLTFTYYELKLPLTPTSYAQVLMRADREDFAEWARRFAVATPQTSNELKLELAEAAKDEDTKQAIEMALRDVAADIEALHELHEMQVWRLTLWRAARETLTYRRFFEITDLVGIKEERPRVFEEMHERLFELIEAGKIDGLRLDHIDGLADPKAYFERLQKIVGETDPFYIVIEKILGVDEDLRADWPVAGTTGYEFIRTLAEMLTDPRGADGMTHAYNDFLQEQVDYEALILEAKRMILIRNLAGELEHLKDMAGAIAVRGLKSRDFGNDTLRRAIIELAAALPVYRTYVDVSGAQDEDRAILAAAADKAKASRQVEDEQAIDFLRRILELDLESPEDQALALEFAVRFQQTTGPVMAKALEDTAFYRYNRLIALNEVGGEPDRFGAPLEDFHSAMAQRLRRQAAGLSTTSTHDTKRGEDARARLYSLSEMPEAWAAAVRRWTTLNADFRTSSDDQAMPEPEVEWLFYQALAGAWPADLAWDDQAGLTALADRMAPFMLKAVREAKTYTSWTAKDAEYEAAVEAFTRAALDPARAGPFLQNFVAMCGPIFLAGAVNSLSQTAIKLTAPGVPDIYQGSELWELSLVDPDNRRPIDYDQCRALQKALCDGAPSALLADWRSGAVKMMLLHAGLKLRADAQDLFTGGAYLPLRAEGVAAANILAYARHFSGRAVVTVVPRTPLHLLSGESQPLVPWDRWGDTAVSMTPGLLGSDWHNIVTRETHGSQDHLSLGDLLRYFPVAILANFES</sequence>
<dbReference type="PANTHER" id="PTHR10357:SF216">
    <property type="entry name" value="MALTOOLIGOSYL TREHALOSE SYNTHASE-RELATED"/>
    <property type="match status" value="1"/>
</dbReference>
<dbReference type="Pfam" id="PF00128">
    <property type="entry name" value="Alpha-amylase"/>
    <property type="match status" value="1"/>
</dbReference>
<dbReference type="Proteomes" id="UP000031643">
    <property type="component" value="Chromosome"/>
</dbReference>
<dbReference type="Gene3D" id="1.10.10.470">
    <property type="entry name" value="Maltooligosyl trehalose synthase, domain 4"/>
    <property type="match status" value="1"/>
</dbReference>
<dbReference type="InterPro" id="IPR006047">
    <property type="entry name" value="GH13_cat_dom"/>
</dbReference>
<name>A0A0A8JYD7_9HYPH</name>
<dbReference type="AlphaFoldDB" id="A0A0A8JYD7"/>
<keyword evidence="3" id="KW-1185">Reference proteome</keyword>
<dbReference type="EMBL" id="AP014648">
    <property type="protein sequence ID" value="BAQ15610.1"/>
    <property type="molecule type" value="Genomic_DNA"/>
</dbReference>
<dbReference type="GO" id="GO:0047470">
    <property type="term" value="F:(1,4)-alpha-D-glucan 1-alpha-D-glucosylmutase activity"/>
    <property type="evidence" value="ECO:0007669"/>
    <property type="project" value="UniProtKB-EC"/>
</dbReference>
<dbReference type="PANTHER" id="PTHR10357">
    <property type="entry name" value="ALPHA-AMYLASE FAMILY MEMBER"/>
    <property type="match status" value="1"/>
</dbReference>
<dbReference type="EC" id="5.4.99.15" evidence="2"/>
<dbReference type="OrthoDB" id="9761577at2"/>
<gene>
    <name evidence="2" type="ORF">GL4_0140</name>
</gene>
<organism evidence="2 3">
    <name type="scientific">Methyloceanibacter caenitepidi</name>
    <dbReference type="NCBI Taxonomy" id="1384459"/>
    <lineage>
        <taxon>Bacteria</taxon>
        <taxon>Pseudomonadati</taxon>
        <taxon>Pseudomonadota</taxon>
        <taxon>Alphaproteobacteria</taxon>
        <taxon>Hyphomicrobiales</taxon>
        <taxon>Hyphomicrobiaceae</taxon>
        <taxon>Methyloceanibacter</taxon>
    </lineage>
</organism>
<evidence type="ECO:0000259" key="1">
    <source>
        <dbReference type="SMART" id="SM00642"/>
    </source>
</evidence>
<reference evidence="2 3" key="1">
    <citation type="submission" date="2014-09" db="EMBL/GenBank/DDBJ databases">
        <title>Genome sequencing of Methyloceanibacter caenitepidi Gela4.</title>
        <authorList>
            <person name="Takeuchi M."/>
            <person name="Susumu S."/>
            <person name="Kamagata Y."/>
            <person name="Oshima K."/>
            <person name="Hattori M."/>
            <person name="Iwasaki W."/>
        </authorList>
    </citation>
    <scope>NUCLEOTIDE SEQUENCE [LARGE SCALE GENOMIC DNA]</scope>
    <source>
        <strain evidence="2 3">Gela4</strain>
    </source>
</reference>
<dbReference type="SUPFAM" id="SSF51445">
    <property type="entry name" value="(Trans)glycosidases"/>
    <property type="match status" value="1"/>
</dbReference>